<dbReference type="PANTHER" id="PTHR12112:SF39">
    <property type="entry name" value="EG:152A3.5 PROTEIN (FBGN0003116_PN PROTEIN)"/>
    <property type="match status" value="1"/>
</dbReference>
<sequence length="667" mass="73664">MEMRFNKNLPSETRGSLKLQKKLAETRRPAANKVEQVPDLTDFMNDMFFGTVKTENRLYNLDGGGKFTDKDEDSYDDFDSSTRSTTSKLTQEWLEEAKRMVASSPTRGSESPSRPAGLPRFVVAPPRLSASTFDRRDPLSRSARRHRSAAEGFGGEIISKSATHTRNNSDTFTAPHQSPPAADNSPASAVQKWFSNILKPPTPDPAPPPLAPRTSTAHRRSRFETTDPPPPPVSGDPPRQSFHRKSRFINDPNAAHTIPTHPTKRTFAGAGSTGPESTHLLSPTKHLVESVHRRSVSSSTWDNRVLSPPRNLVESAHRRSISSSTCATDRMLQKPSIVNGPLKETAGELGCKDLNGFLKEQKVKIEKILSGEIDGKAKIVLSGSSNSTSSMVAAICYAWLLENRMRNSKDGVEEDGRMVVVVPVLNVRRGKMWKQRQAAWLFHHVGVDASALLFSDEVELETLMMAKQLSMLVVGQDILGTNGEVGSQCTILTDNYCEDAYDILQTPVLKKLMLAGILLDTQNLNMSTKLSMTRDAEAVQLLSVGSAPNYGNDLYDQLMQDQKDGNFYEILRHNYGKPPDESKLLSCSKGSVGSRASVEHRYPEKKSHPEATVTNSKKTSNHVKGGETGKVTSKSVFQLQFPVLLDGLIANQPTKMQSFFGNYIRWT</sequence>
<reference evidence="2" key="1">
    <citation type="submission" date="2022-12" db="EMBL/GenBank/DDBJ databases">
        <title>Draft genome assemblies for two species of Escallonia (Escalloniales).</title>
        <authorList>
            <person name="Chanderbali A."/>
            <person name="Dervinis C."/>
            <person name="Anghel I."/>
            <person name="Soltis D."/>
            <person name="Soltis P."/>
            <person name="Zapata F."/>
        </authorList>
    </citation>
    <scope>NUCLEOTIDE SEQUENCE</scope>
    <source>
        <strain evidence="2">UCBG92.1500</strain>
        <tissue evidence="2">Leaf</tissue>
    </source>
</reference>
<comment type="caution">
    <text evidence="2">The sequence shown here is derived from an EMBL/GenBank/DDBJ whole genome shotgun (WGS) entry which is preliminary data.</text>
</comment>
<feature type="region of interest" description="Disordered" evidence="1">
    <location>
        <begin position="579"/>
        <end position="628"/>
    </location>
</feature>
<gene>
    <name evidence="2" type="ORF">RJ640_030261</name>
</gene>
<keyword evidence="3" id="KW-1185">Reference proteome</keyword>
<dbReference type="Proteomes" id="UP001187471">
    <property type="component" value="Unassembled WGS sequence"/>
</dbReference>
<dbReference type="PANTHER" id="PTHR12112">
    <property type="entry name" value="BNIP - RELATED"/>
    <property type="match status" value="1"/>
</dbReference>
<feature type="region of interest" description="Disordered" evidence="1">
    <location>
        <begin position="63"/>
        <end position="280"/>
    </location>
</feature>
<dbReference type="AlphaFoldDB" id="A0AA88U8J4"/>
<evidence type="ECO:0000313" key="3">
    <source>
        <dbReference type="Proteomes" id="UP001187471"/>
    </source>
</evidence>
<dbReference type="InterPro" id="IPR038763">
    <property type="entry name" value="DHH_sf"/>
</dbReference>
<feature type="compositionally biased region" description="Polar residues" evidence="1">
    <location>
        <begin position="160"/>
        <end position="176"/>
    </location>
</feature>
<feature type="compositionally biased region" description="Polar residues" evidence="1">
    <location>
        <begin position="103"/>
        <end position="112"/>
    </location>
</feature>
<dbReference type="EMBL" id="JAVXUO010002288">
    <property type="protein sequence ID" value="KAK2974653.1"/>
    <property type="molecule type" value="Genomic_DNA"/>
</dbReference>
<organism evidence="2 3">
    <name type="scientific">Escallonia rubra</name>
    <dbReference type="NCBI Taxonomy" id="112253"/>
    <lineage>
        <taxon>Eukaryota</taxon>
        <taxon>Viridiplantae</taxon>
        <taxon>Streptophyta</taxon>
        <taxon>Embryophyta</taxon>
        <taxon>Tracheophyta</taxon>
        <taxon>Spermatophyta</taxon>
        <taxon>Magnoliopsida</taxon>
        <taxon>eudicotyledons</taxon>
        <taxon>Gunneridae</taxon>
        <taxon>Pentapetalae</taxon>
        <taxon>asterids</taxon>
        <taxon>campanulids</taxon>
        <taxon>Escalloniales</taxon>
        <taxon>Escalloniaceae</taxon>
        <taxon>Escallonia</taxon>
    </lineage>
</organism>
<dbReference type="FunFam" id="3.90.1640.10:FF:000010">
    <property type="entry name" value="Uncharacterized protein"/>
    <property type="match status" value="1"/>
</dbReference>
<protein>
    <submittedName>
        <fullName evidence="2">Uncharacterized protein</fullName>
    </submittedName>
</protein>
<accession>A0AA88U8J4</accession>
<dbReference type="GO" id="GO:0005737">
    <property type="term" value="C:cytoplasm"/>
    <property type="evidence" value="ECO:0007669"/>
    <property type="project" value="TreeGrafter"/>
</dbReference>
<dbReference type="GO" id="GO:0004309">
    <property type="term" value="F:exopolyphosphatase activity"/>
    <property type="evidence" value="ECO:0007669"/>
    <property type="project" value="TreeGrafter"/>
</dbReference>
<proteinExistence type="predicted"/>
<feature type="compositionally biased region" description="Basic and acidic residues" evidence="1">
    <location>
        <begin position="597"/>
        <end position="609"/>
    </location>
</feature>
<feature type="compositionally biased region" description="Low complexity" evidence="1">
    <location>
        <begin position="179"/>
        <end position="189"/>
    </location>
</feature>
<evidence type="ECO:0000313" key="2">
    <source>
        <dbReference type="EMBL" id="KAK2974653.1"/>
    </source>
</evidence>
<dbReference type="Gene3D" id="3.90.1640.10">
    <property type="entry name" value="inorganic pyrophosphatase (n-terminal core)"/>
    <property type="match status" value="2"/>
</dbReference>
<evidence type="ECO:0000256" key="1">
    <source>
        <dbReference type="SAM" id="MobiDB-lite"/>
    </source>
</evidence>
<dbReference type="SUPFAM" id="SSF64182">
    <property type="entry name" value="DHH phosphoesterases"/>
    <property type="match status" value="1"/>
</dbReference>
<feature type="compositionally biased region" description="Acidic residues" evidence="1">
    <location>
        <begin position="70"/>
        <end position="79"/>
    </location>
</feature>
<feature type="compositionally biased region" description="Pro residues" evidence="1">
    <location>
        <begin position="200"/>
        <end position="211"/>
    </location>
</feature>
<name>A0AA88U8J4_9ASTE</name>